<dbReference type="AlphaFoldDB" id="A0A0T9L3G7"/>
<sequence>MSPLTEIDISQGYHVNIYGMISDKWITGATIVRVSNGVIKSVVGDYDTFIKEEGFSLAILPSNQAVPSTHLGSLVVVRDSPFNSASMSIAITQVNEILSKVSPREL</sequence>
<gene>
    <name evidence="1" type="ORF">ERS008491_01560</name>
</gene>
<dbReference type="Proteomes" id="UP000045824">
    <property type="component" value="Unassembled WGS sequence"/>
</dbReference>
<name>A0A0T9L3G7_YERKR</name>
<accession>A0A0T9L3G7</accession>
<reference evidence="1 2" key="1">
    <citation type="submission" date="2015-03" db="EMBL/GenBank/DDBJ databases">
        <authorList>
            <person name="Murphy D."/>
        </authorList>
    </citation>
    <scope>NUCLEOTIDE SEQUENCE [LARGE SCALE GENOMIC DNA]</scope>
    <source>
        <strain evidence="1 2">FCF326</strain>
    </source>
</reference>
<proteinExistence type="predicted"/>
<evidence type="ECO:0000313" key="2">
    <source>
        <dbReference type="Proteomes" id="UP000045824"/>
    </source>
</evidence>
<dbReference type="EMBL" id="CPYI01000005">
    <property type="protein sequence ID" value="CNE54789.1"/>
    <property type="molecule type" value="Genomic_DNA"/>
</dbReference>
<protein>
    <submittedName>
        <fullName evidence="1">Uncharacterized protein</fullName>
    </submittedName>
</protein>
<evidence type="ECO:0000313" key="1">
    <source>
        <dbReference type="EMBL" id="CNE54789.1"/>
    </source>
</evidence>
<organism evidence="1 2">
    <name type="scientific">Yersinia kristensenii</name>
    <dbReference type="NCBI Taxonomy" id="28152"/>
    <lineage>
        <taxon>Bacteria</taxon>
        <taxon>Pseudomonadati</taxon>
        <taxon>Pseudomonadota</taxon>
        <taxon>Gammaproteobacteria</taxon>
        <taxon>Enterobacterales</taxon>
        <taxon>Yersiniaceae</taxon>
        <taxon>Yersinia</taxon>
    </lineage>
</organism>